<dbReference type="KEGG" id="ppaa:B7D75_17250"/>
<dbReference type="Proteomes" id="UP000276985">
    <property type="component" value="Unassembled WGS sequence"/>
</dbReference>
<gene>
    <name evidence="2" type="ORF">DY940_07480</name>
</gene>
<sequence length="288" mass="32289">MLAQFAPSALADLANCVLRIRPTLHEPSPVAMTRPFPSVFAARFVAPALLLLQFAAAQPATAGDSAAPPLRFAVMESWGMPLIRLEESQPTAGIVHDITRSLARQVGREALYHPYPRARIEQAMDGGEIDVRCYISPAWLSRDFPGYRWSVPLLVQRDILAAREGFAPIPEALPAQRIGTVLGYSYPRLQALFDIGRLRRDDARTQDLVLEKLRAGRYRYAVSHQLALRWNNRQTPGQAPLQEAAQLEETPVSCLVRDAAEVPVEAILKTFEEMKRNGEIEEILRRYR</sequence>
<protein>
    <submittedName>
        <fullName evidence="2">Transporter substrate-binding domain-containing protein</fullName>
    </submittedName>
</protein>
<dbReference type="Gene3D" id="3.40.190.10">
    <property type="entry name" value="Periplasmic binding protein-like II"/>
    <property type="match status" value="2"/>
</dbReference>
<dbReference type="AlphaFoldDB" id="A0ABD7K6C5"/>
<reference evidence="2 3" key="1">
    <citation type="submission" date="2018-12" db="EMBL/GenBank/DDBJ databases">
        <title>Pseudomonas aeruginosa Diversity Panel.</title>
        <authorList>
            <person name="Snesrud E."/>
            <person name="Mcgann P."/>
        </authorList>
    </citation>
    <scope>NUCLEOTIDE SEQUENCE [LARGE SCALE GENOMIC DNA]</scope>
    <source>
        <strain evidence="2 3">MRSN6241</strain>
    </source>
</reference>
<comment type="caution">
    <text evidence="2">The sequence shown here is derived from an EMBL/GenBank/DDBJ whole genome shotgun (WGS) entry which is preliminary data.</text>
</comment>
<evidence type="ECO:0000256" key="1">
    <source>
        <dbReference type="ARBA" id="ARBA00010333"/>
    </source>
</evidence>
<name>A0ABD7K6C5_PSEAI</name>
<organism evidence="2 3">
    <name type="scientific">Pseudomonas aeruginosa</name>
    <dbReference type="NCBI Taxonomy" id="287"/>
    <lineage>
        <taxon>Bacteria</taxon>
        <taxon>Pseudomonadati</taxon>
        <taxon>Pseudomonadota</taxon>
        <taxon>Gammaproteobacteria</taxon>
        <taxon>Pseudomonadales</taxon>
        <taxon>Pseudomonadaceae</taxon>
        <taxon>Pseudomonas</taxon>
    </lineage>
</organism>
<dbReference type="EMBL" id="RXTL01000010">
    <property type="protein sequence ID" value="RTS49514.1"/>
    <property type="molecule type" value="Genomic_DNA"/>
</dbReference>
<dbReference type="PANTHER" id="PTHR35936:SF6">
    <property type="entry name" value="AMINO ACID ABC TRANSPORTER SUBSTRATE-BINDING PAAT FAMILY PROTEIN"/>
    <property type="match status" value="1"/>
</dbReference>
<evidence type="ECO:0000313" key="2">
    <source>
        <dbReference type="EMBL" id="RTS49514.1"/>
    </source>
</evidence>
<dbReference type="PANTHER" id="PTHR35936">
    <property type="entry name" value="MEMBRANE-BOUND LYTIC MUREIN TRANSGLYCOSYLASE F"/>
    <property type="match status" value="1"/>
</dbReference>
<dbReference type="GeneID" id="77221850"/>
<dbReference type="SUPFAM" id="SSF53850">
    <property type="entry name" value="Periplasmic binding protein-like II"/>
    <property type="match status" value="1"/>
</dbReference>
<proteinExistence type="inferred from homology"/>
<dbReference type="RefSeq" id="WP_033999418.1">
    <property type="nucleotide sequence ID" value="NZ_CAADJR010000002.1"/>
</dbReference>
<accession>A0ABD7K6C5</accession>
<evidence type="ECO:0000313" key="3">
    <source>
        <dbReference type="Proteomes" id="UP000276985"/>
    </source>
</evidence>
<comment type="similarity">
    <text evidence="1">Belongs to the bacterial solute-binding protein 3 family.</text>
</comment>